<reference evidence="1" key="1">
    <citation type="submission" date="2015-04" db="EMBL/GenBank/DDBJ databases">
        <authorList>
            <consortium name="Pathogen Informatics"/>
        </authorList>
    </citation>
    <scope>NUCLEOTIDE SEQUENCE [LARGE SCALE GENOMIC DNA]</scope>
    <source>
        <strain evidence="1">8A</strain>
    </source>
</reference>
<sequence length="501" mass="60227">MEEEKEENKKVAVTKNIIYNNFQNRGFLNNFNFFQENIINLDKSLEYNCNVLNKKLEYGKIFEKNNYKGKNKKKLIIHLIPSENSKFYNFLHKKKQEILKKYGKDETYKYDIHISLTGYFFCDNVNVFLNTLYIYMFYYVKLYYMSKNLSFNHLFFNISCNSNNYSICIKNNKNGDKEKKIIFEREENKEKIDKKKKKFLNEENDNTKSDAHVLITNDGYVIIPILCEWVKRIFENFSFLIKNNNFISNSKYKNINKLGSNYMYKNSIISENFKEKHKNDSKLFLSNSILKNKYKKDLINSNSLYTNNVICSNIKNNNKISELFVSFEEETKKNSNDSNITFYDPNNNSSENVFNKYTDNYSIFEKVETGNYNINYNKRLMESNNCNNKKIKRLKKYNKNNNNNDKKDEKKNKIKYKYNNTEVNLTEFRIKECNHISLASNRNNKEVQKDIASMFKDLKYYFSNCSWDMVMFECDEKQFPQEKIKNNFLNEIFRFKKFAVS</sequence>
<dbReference type="OrthoDB" id="447200at2759"/>
<keyword evidence="2" id="KW-1185">Reference proteome</keyword>
<dbReference type="Proteomes" id="UP000220797">
    <property type="component" value="Unassembled WGS sequence"/>
</dbReference>
<dbReference type="OMA" id="RIKNCNH"/>
<dbReference type="RefSeq" id="XP_028530002.1">
    <property type="nucleotide sequence ID" value="XM_028673562.1"/>
</dbReference>
<evidence type="ECO:0000313" key="2">
    <source>
        <dbReference type="Proteomes" id="UP000220797"/>
    </source>
</evidence>
<evidence type="ECO:0000313" key="1">
    <source>
        <dbReference type="EMBL" id="CRG97199.1"/>
    </source>
</evidence>
<comment type="caution">
    <text evidence="1">The sequence shown here is derived from an EMBL/GenBank/DDBJ whole genome shotgun (WGS) entry which is preliminary data.</text>
</comment>
<organism evidence="1 2">
    <name type="scientific">Plasmodium gallinaceum</name>
    <dbReference type="NCBI Taxonomy" id="5849"/>
    <lineage>
        <taxon>Eukaryota</taxon>
        <taxon>Sar</taxon>
        <taxon>Alveolata</taxon>
        <taxon>Apicomplexa</taxon>
        <taxon>Aconoidasida</taxon>
        <taxon>Haemosporida</taxon>
        <taxon>Plasmodiidae</taxon>
        <taxon>Plasmodium</taxon>
        <taxon>Plasmodium (Haemamoeba)</taxon>
    </lineage>
</organism>
<name>A0A1J1GXI5_PLAGA</name>
<dbReference type="AlphaFoldDB" id="A0A1J1GXI5"/>
<dbReference type="EMBL" id="CVMV01000096">
    <property type="protein sequence ID" value="CRG97199.1"/>
    <property type="molecule type" value="Genomic_DNA"/>
</dbReference>
<proteinExistence type="predicted"/>
<dbReference type="GeneID" id="39733311"/>
<protein>
    <submittedName>
        <fullName evidence="1">Uncharacterized protein</fullName>
    </submittedName>
</protein>
<accession>A0A1J1GXI5</accession>
<dbReference type="VEuPathDB" id="PlasmoDB:PGAL8A_00477800"/>
<gene>
    <name evidence="1" type="ORF">PGAL8A_00477800</name>
</gene>